<sequence length="239" mass="28760">MNILNQKQAQEQQETICKMHNLDLIAVDMDLSDQAKIQFFCGTCLVEKINNYKVTTIEQSKKRIQQIKKQQQEIRTKENQARLTYYKNILDQIMNFKQSIDDSLDKIYKQIQQYIYPIQKEKQELQDYNLQLNYFEDVQQLSELYTQNQEQSMKLQEDNNFIDEISKQFELLLNSSEYSQTLELFKNTKETIKDLKVNNVIDLFPFIKNKQNEFVFLFNINKKHQAQIEFVIIIKKKQL</sequence>
<accession>A0A8S1N1W1</accession>
<comment type="caution">
    <text evidence="2">The sequence shown here is derived from an EMBL/GenBank/DDBJ whole genome shotgun (WGS) entry which is preliminary data.</text>
</comment>
<evidence type="ECO:0000313" key="2">
    <source>
        <dbReference type="EMBL" id="CAD8083706.1"/>
    </source>
</evidence>
<keyword evidence="1" id="KW-0175">Coiled coil</keyword>
<dbReference type="Proteomes" id="UP000688137">
    <property type="component" value="Unassembled WGS sequence"/>
</dbReference>
<name>A0A8S1N1W1_PARPR</name>
<reference evidence="2" key="1">
    <citation type="submission" date="2021-01" db="EMBL/GenBank/DDBJ databases">
        <authorList>
            <consortium name="Genoscope - CEA"/>
            <person name="William W."/>
        </authorList>
    </citation>
    <scope>NUCLEOTIDE SEQUENCE</scope>
</reference>
<organism evidence="2 3">
    <name type="scientific">Paramecium primaurelia</name>
    <dbReference type="NCBI Taxonomy" id="5886"/>
    <lineage>
        <taxon>Eukaryota</taxon>
        <taxon>Sar</taxon>
        <taxon>Alveolata</taxon>
        <taxon>Ciliophora</taxon>
        <taxon>Intramacronucleata</taxon>
        <taxon>Oligohymenophorea</taxon>
        <taxon>Peniculida</taxon>
        <taxon>Parameciidae</taxon>
        <taxon>Paramecium</taxon>
    </lineage>
</organism>
<proteinExistence type="predicted"/>
<feature type="coiled-coil region" evidence="1">
    <location>
        <begin position="118"/>
        <end position="158"/>
    </location>
</feature>
<protein>
    <submittedName>
        <fullName evidence="2">Uncharacterized protein</fullName>
    </submittedName>
</protein>
<evidence type="ECO:0000313" key="3">
    <source>
        <dbReference type="Proteomes" id="UP000688137"/>
    </source>
</evidence>
<gene>
    <name evidence="2" type="ORF">PPRIM_AZ9-3.1.T0700195</name>
</gene>
<dbReference type="AlphaFoldDB" id="A0A8S1N1W1"/>
<dbReference type="EMBL" id="CAJJDM010000073">
    <property type="protein sequence ID" value="CAD8083706.1"/>
    <property type="molecule type" value="Genomic_DNA"/>
</dbReference>
<evidence type="ECO:0000256" key="1">
    <source>
        <dbReference type="SAM" id="Coils"/>
    </source>
</evidence>
<keyword evidence="3" id="KW-1185">Reference proteome</keyword>